<dbReference type="Proteomes" id="UP001054902">
    <property type="component" value="Unassembled WGS sequence"/>
</dbReference>
<keyword evidence="2" id="KW-0443">Lipid metabolism</keyword>
<dbReference type="InterPro" id="IPR002921">
    <property type="entry name" value="Fungal_lipase-type"/>
</dbReference>
<gene>
    <name evidence="5" type="ORF">CTEN210_03741</name>
</gene>
<accession>A0AAD3H1W7</accession>
<evidence type="ECO:0000259" key="4">
    <source>
        <dbReference type="Pfam" id="PF01764"/>
    </source>
</evidence>
<evidence type="ECO:0000313" key="5">
    <source>
        <dbReference type="EMBL" id="GFH47266.1"/>
    </source>
</evidence>
<dbReference type="AlphaFoldDB" id="A0AAD3H1W7"/>
<keyword evidence="1" id="KW-0378">Hydrolase</keyword>
<sequence>MTGREPLKAVNEKAATTMTPSRKRPAGKKIMSSIKKKGGKLRKVLTPPRENRVGCTKTPMRKGQVLTFSPKFQNASLFEIKTCEFSPSEYQIEPPSFDSTIASCKICNIMDSYVDELGVDFDFADLMPFGGSPKQDIHMLLMGEPATMIQKEKPKDSKFGPILEKLKDVASDIVVEGFYRDHASSKEIGRVEICIFSSESLRQIIVVYRGSSLLQDHPKIGAQKVKKDDEKNQDGKDGSYEIDVNDMVMKAYEETNLEESVFTLLNRLTGFKPFFDVAFTGHSFGACLSSIAAYKYAKSKPASRVRATLFGCPKIGGQKLRNEIHSLPNLNILRVERTTDPFVSLPEGHENDYIHVGHSMQLEHTVTSLTRKDEARPIAIKLYKFDKNRPASNFFNTGVNMALNFSKIKIGNEVRSYLKDLQKVYNLNLEWPQSFEVIEASAQKENFVEHKLPVGYLA</sequence>
<evidence type="ECO:0000256" key="3">
    <source>
        <dbReference type="SAM" id="MobiDB-lite"/>
    </source>
</evidence>
<dbReference type="Gene3D" id="3.40.50.1820">
    <property type="entry name" value="alpha/beta hydrolase"/>
    <property type="match status" value="1"/>
</dbReference>
<dbReference type="GO" id="GO:0008970">
    <property type="term" value="F:phospholipase A1 activity"/>
    <property type="evidence" value="ECO:0007669"/>
    <property type="project" value="InterPro"/>
</dbReference>
<proteinExistence type="predicted"/>
<dbReference type="PANTHER" id="PTHR31828">
    <property type="entry name" value="PHOSPHOLIPASE A1-IIGAMMA"/>
    <property type="match status" value="1"/>
</dbReference>
<reference evidence="5 6" key="1">
    <citation type="journal article" date="2021" name="Sci. Rep.">
        <title>The genome of the diatom Chaetoceros tenuissimus carries an ancient integrated fragment of an extant virus.</title>
        <authorList>
            <person name="Hongo Y."/>
            <person name="Kimura K."/>
            <person name="Takaki Y."/>
            <person name="Yoshida Y."/>
            <person name="Baba S."/>
            <person name="Kobayashi G."/>
            <person name="Nagasaki K."/>
            <person name="Hano T."/>
            <person name="Tomaru Y."/>
        </authorList>
    </citation>
    <scope>NUCLEOTIDE SEQUENCE [LARGE SCALE GENOMIC DNA]</scope>
    <source>
        <strain evidence="5 6">NIES-3715</strain>
    </source>
</reference>
<dbReference type="Pfam" id="PF01764">
    <property type="entry name" value="Lipase_3"/>
    <property type="match status" value="1"/>
</dbReference>
<comment type="caution">
    <text evidence="5">The sequence shown here is derived from an EMBL/GenBank/DDBJ whole genome shotgun (WGS) entry which is preliminary data.</text>
</comment>
<organism evidence="5 6">
    <name type="scientific">Chaetoceros tenuissimus</name>
    <dbReference type="NCBI Taxonomy" id="426638"/>
    <lineage>
        <taxon>Eukaryota</taxon>
        <taxon>Sar</taxon>
        <taxon>Stramenopiles</taxon>
        <taxon>Ochrophyta</taxon>
        <taxon>Bacillariophyta</taxon>
        <taxon>Coscinodiscophyceae</taxon>
        <taxon>Chaetocerotophycidae</taxon>
        <taxon>Chaetocerotales</taxon>
        <taxon>Chaetocerotaceae</taxon>
        <taxon>Chaetoceros</taxon>
    </lineage>
</organism>
<dbReference type="InterPro" id="IPR029058">
    <property type="entry name" value="AB_hydrolase_fold"/>
</dbReference>
<feature type="region of interest" description="Disordered" evidence="3">
    <location>
        <begin position="219"/>
        <end position="239"/>
    </location>
</feature>
<dbReference type="PANTHER" id="PTHR31828:SF1">
    <property type="entry name" value="PHOSPHOLIPASE A1-IIGAMMA"/>
    <property type="match status" value="1"/>
</dbReference>
<dbReference type="InterPro" id="IPR033556">
    <property type="entry name" value="PLA"/>
</dbReference>
<name>A0AAD3H1W7_9STRA</name>
<feature type="compositionally biased region" description="Basic and acidic residues" evidence="3">
    <location>
        <begin position="1"/>
        <end position="11"/>
    </location>
</feature>
<protein>
    <recommendedName>
        <fullName evidence="4">Fungal lipase-type domain-containing protein</fullName>
    </recommendedName>
</protein>
<evidence type="ECO:0000313" key="6">
    <source>
        <dbReference type="Proteomes" id="UP001054902"/>
    </source>
</evidence>
<feature type="region of interest" description="Disordered" evidence="3">
    <location>
        <begin position="1"/>
        <end position="32"/>
    </location>
</feature>
<feature type="domain" description="Fungal lipase-type" evidence="4">
    <location>
        <begin position="207"/>
        <end position="346"/>
    </location>
</feature>
<evidence type="ECO:0000256" key="2">
    <source>
        <dbReference type="ARBA" id="ARBA00023098"/>
    </source>
</evidence>
<feature type="compositionally biased region" description="Basic and acidic residues" evidence="3">
    <location>
        <begin position="225"/>
        <end position="239"/>
    </location>
</feature>
<evidence type="ECO:0000256" key="1">
    <source>
        <dbReference type="ARBA" id="ARBA00022801"/>
    </source>
</evidence>
<dbReference type="GO" id="GO:0006629">
    <property type="term" value="P:lipid metabolic process"/>
    <property type="evidence" value="ECO:0007669"/>
    <property type="project" value="UniProtKB-KW"/>
</dbReference>
<dbReference type="EMBL" id="BLLK01000022">
    <property type="protein sequence ID" value="GFH47266.1"/>
    <property type="molecule type" value="Genomic_DNA"/>
</dbReference>
<dbReference type="SUPFAM" id="SSF53474">
    <property type="entry name" value="alpha/beta-Hydrolases"/>
    <property type="match status" value="1"/>
</dbReference>
<keyword evidence="6" id="KW-1185">Reference proteome</keyword>